<evidence type="ECO:0000313" key="4">
    <source>
        <dbReference type="Proteomes" id="UP000251993"/>
    </source>
</evidence>
<dbReference type="PANTHER" id="PTHR47245">
    <property type="entry name" value="PEPTIDYLPROLYL ISOMERASE"/>
    <property type="match status" value="1"/>
</dbReference>
<proteinExistence type="predicted"/>
<dbReference type="GO" id="GO:0003755">
    <property type="term" value="F:peptidyl-prolyl cis-trans isomerase activity"/>
    <property type="evidence" value="ECO:0007669"/>
    <property type="project" value="UniProtKB-KW"/>
</dbReference>
<dbReference type="Pfam" id="PF00639">
    <property type="entry name" value="Rotamase"/>
    <property type="match status" value="2"/>
</dbReference>
<keyword evidence="1" id="KW-0697">Rotamase</keyword>
<dbReference type="Proteomes" id="UP000251993">
    <property type="component" value="Chromosome"/>
</dbReference>
<protein>
    <submittedName>
        <fullName evidence="3">Peptidylprolyl isomerase</fullName>
    </submittedName>
</protein>
<dbReference type="Gene3D" id="3.10.50.40">
    <property type="match status" value="2"/>
</dbReference>
<gene>
    <name evidence="3" type="ORF">DR864_04660</name>
</gene>
<reference evidence="3 4" key="1">
    <citation type="submission" date="2018-07" db="EMBL/GenBank/DDBJ databases">
        <title>Genome sequencing of Runella.</title>
        <authorList>
            <person name="Baek M.-G."/>
            <person name="Yi H."/>
        </authorList>
    </citation>
    <scope>NUCLEOTIDE SEQUENCE [LARGE SCALE GENOMIC DNA]</scope>
    <source>
        <strain evidence="3 4">HYN0085</strain>
    </source>
</reference>
<dbReference type="PANTHER" id="PTHR47245:SF2">
    <property type="entry name" value="PEPTIDYL-PROLYL CIS-TRANS ISOMERASE HP_0175-RELATED"/>
    <property type="match status" value="1"/>
</dbReference>
<dbReference type="PROSITE" id="PS50198">
    <property type="entry name" value="PPIC_PPIASE_2"/>
    <property type="match status" value="2"/>
</dbReference>
<dbReference type="InterPro" id="IPR023058">
    <property type="entry name" value="PPIase_PpiC_CS"/>
</dbReference>
<feature type="domain" description="PpiC" evidence="2">
    <location>
        <begin position="235"/>
        <end position="337"/>
    </location>
</feature>
<evidence type="ECO:0000256" key="1">
    <source>
        <dbReference type="PROSITE-ProRule" id="PRU00278"/>
    </source>
</evidence>
<evidence type="ECO:0000313" key="3">
    <source>
        <dbReference type="EMBL" id="AXE17076.1"/>
    </source>
</evidence>
<dbReference type="InterPro" id="IPR036737">
    <property type="entry name" value="OmpA-like_sf"/>
</dbReference>
<dbReference type="AlphaFoldDB" id="A0A344TEK5"/>
<sequence>MKYRFWGFIGVFISIWGCKTSKPAPQAPPEPVILSIGDRKFTTDEFFQSFTKNQFSDDTSKSTNIREYLQLYTNLKLKVIAAQSAGKDTTAEFREEMASFRKQLAQPYLYDKVFVENLVAEAYERLKQEVSASHILFPVSPDASPEDTLSAYRAAIALRSRIIQQEITFEDAATRFSKDALSSPKGGNLGYFTVFQTVYPFENAAYSAPIGKITDPVRTGAGYHLIKVNDRRSSRGKVQVAHILVRISSNATSEGKAAAKAKIEKAHSLLQQEAWEVVCRDYSDEPTTKDNGGILHEFGTGAMTPAFEEVAFSLKRVGDISPPFLSNYGWHIVKLINRKPIESFTELAPQLRQKVTTDSRGELIREALITKLRASSKMTEIAPIKAAAMAQLDTSLLRGKWKFKTPLNASIENKTLVQIENQPYSVNHFFEYVYNRQQPTPAGTSLPLLAERYFRQFVNQKLVETEEANLEKKYPEFRALMTEMRDGVLYTQAMEANVLERSLTDSLGQKQYWEQNKANYRYPERAFATLAVSESDSLLKRAHEALASKPYQLRRKGTDLLFPSKSTVLSVKHREALFEVALTLLNNENYSVEVSAYGDADEPDSVSTMRLHNAIKALTNNSVSLTRIIEKDYGKFKPVANASRNRRVSFQYFSTSKKDLEKALNALKLGNILITEGAFAKGANRFVDAARWEVGEQLVSVNKEKVWVSIAKIEPARLKTFTEARGAVINDYQKQLERNWLMQLRQKFAVQINEEELRNLAK</sequence>
<dbReference type="InterPro" id="IPR046357">
    <property type="entry name" value="PPIase_dom_sf"/>
</dbReference>
<dbReference type="InterPro" id="IPR000297">
    <property type="entry name" value="PPIase_PpiC"/>
</dbReference>
<dbReference type="SUPFAM" id="SSF103088">
    <property type="entry name" value="OmpA-like"/>
    <property type="match status" value="1"/>
</dbReference>
<keyword evidence="4" id="KW-1185">Reference proteome</keyword>
<dbReference type="PROSITE" id="PS01096">
    <property type="entry name" value="PPIC_PPIASE_1"/>
    <property type="match status" value="1"/>
</dbReference>
<dbReference type="Gene3D" id="3.30.1330.60">
    <property type="entry name" value="OmpA-like domain"/>
    <property type="match status" value="1"/>
</dbReference>
<dbReference type="EMBL" id="CP030850">
    <property type="protein sequence ID" value="AXE17076.1"/>
    <property type="molecule type" value="Genomic_DNA"/>
</dbReference>
<feature type="domain" description="PpiC" evidence="2">
    <location>
        <begin position="127"/>
        <end position="230"/>
    </location>
</feature>
<evidence type="ECO:0000259" key="2">
    <source>
        <dbReference type="PROSITE" id="PS50198"/>
    </source>
</evidence>
<dbReference type="InterPro" id="IPR050245">
    <property type="entry name" value="PrsA_foldase"/>
</dbReference>
<dbReference type="SUPFAM" id="SSF54534">
    <property type="entry name" value="FKBP-like"/>
    <property type="match status" value="2"/>
</dbReference>
<dbReference type="KEGG" id="run:DR864_04660"/>
<accession>A0A344TEK5</accession>
<organism evidence="3 4">
    <name type="scientific">Runella rosea</name>
    <dbReference type="NCBI Taxonomy" id="2259595"/>
    <lineage>
        <taxon>Bacteria</taxon>
        <taxon>Pseudomonadati</taxon>
        <taxon>Bacteroidota</taxon>
        <taxon>Cytophagia</taxon>
        <taxon>Cytophagales</taxon>
        <taxon>Spirosomataceae</taxon>
        <taxon>Runella</taxon>
    </lineage>
</organism>
<dbReference type="OrthoDB" id="14196at2"/>
<keyword evidence="1 3" id="KW-0413">Isomerase</keyword>
<name>A0A344TEK5_9BACT</name>